<dbReference type="Proteomes" id="UP000675747">
    <property type="component" value="Unassembled WGS sequence"/>
</dbReference>
<accession>A0A8J7VRZ2</accession>
<evidence type="ECO:0000313" key="3">
    <source>
        <dbReference type="EMBL" id="MBR0562017.1"/>
    </source>
</evidence>
<dbReference type="RefSeq" id="WP_211925983.1">
    <property type="nucleotide sequence ID" value="NZ_JAGQFT020000008.1"/>
</dbReference>
<evidence type="ECO:0000259" key="2">
    <source>
        <dbReference type="Pfam" id="PF04892"/>
    </source>
</evidence>
<protein>
    <submittedName>
        <fullName evidence="3">VanZ family protein</fullName>
    </submittedName>
</protein>
<reference evidence="3" key="2">
    <citation type="submission" date="2021-04" db="EMBL/GenBank/DDBJ databases">
        <authorList>
            <person name="Karlyshev A.V."/>
        </authorList>
    </citation>
    <scope>NUCLEOTIDE SEQUENCE</scope>
    <source>
        <strain evidence="3">LMG 29479</strain>
    </source>
</reference>
<dbReference type="EMBL" id="JAGQFT010000031">
    <property type="protein sequence ID" value="MBR0562017.1"/>
    <property type="molecule type" value="Genomic_DNA"/>
</dbReference>
<dbReference type="PANTHER" id="PTHR28008:SF1">
    <property type="entry name" value="DOMAIN PROTEIN, PUTATIVE (AFU_ORTHOLOGUE AFUA_3G10980)-RELATED"/>
    <property type="match status" value="1"/>
</dbReference>
<gene>
    <name evidence="4" type="ORF">KB893_012970</name>
    <name evidence="3" type="ORF">KB893_05750</name>
</gene>
<dbReference type="NCBIfam" id="NF037970">
    <property type="entry name" value="vanZ_1"/>
    <property type="match status" value="1"/>
</dbReference>
<evidence type="ECO:0000256" key="1">
    <source>
        <dbReference type="SAM" id="Phobius"/>
    </source>
</evidence>
<keyword evidence="1" id="KW-1133">Transmembrane helix</keyword>
<dbReference type="AlphaFoldDB" id="A0A8J7VRZ2"/>
<keyword evidence="5" id="KW-1185">Reference proteome</keyword>
<name>A0A8J7VRZ2_9GAMM</name>
<feature type="transmembrane region" description="Helical" evidence="1">
    <location>
        <begin position="68"/>
        <end position="86"/>
    </location>
</feature>
<dbReference type="Pfam" id="PF04892">
    <property type="entry name" value="VanZ"/>
    <property type="match status" value="1"/>
</dbReference>
<dbReference type="PANTHER" id="PTHR28008">
    <property type="entry name" value="DOMAIN PROTEIN, PUTATIVE (AFU_ORTHOLOGUE AFUA_3G10980)-RELATED"/>
    <property type="match status" value="1"/>
</dbReference>
<evidence type="ECO:0000313" key="4">
    <source>
        <dbReference type="EMBL" id="MBS7458044.1"/>
    </source>
</evidence>
<keyword evidence="1" id="KW-0812">Transmembrane</keyword>
<organism evidence="3">
    <name type="scientific">Coralloluteibacterium stylophorae</name>
    <dbReference type="NCBI Taxonomy" id="1776034"/>
    <lineage>
        <taxon>Bacteria</taxon>
        <taxon>Pseudomonadati</taxon>
        <taxon>Pseudomonadota</taxon>
        <taxon>Gammaproteobacteria</taxon>
        <taxon>Lysobacterales</taxon>
        <taxon>Lysobacteraceae</taxon>
        <taxon>Coralloluteibacterium</taxon>
    </lineage>
</organism>
<proteinExistence type="predicted"/>
<sequence length="129" mass="13745">MRDFAHPRLWLAVWIAGLAGTVAVCLLPAPYMAQTPSGTDKVVHAAGYALLAVWAVWLFATRRAQWRAVAGLVALGVAIEILQGSLVPETRSMDARDVVANTLGALAGACVRFTPLAGLLQQVDRLLAR</sequence>
<feature type="transmembrane region" description="Helical" evidence="1">
    <location>
        <begin position="42"/>
        <end position="61"/>
    </location>
</feature>
<dbReference type="EMBL" id="JAGQFT020000008">
    <property type="protein sequence ID" value="MBS7458044.1"/>
    <property type="molecule type" value="Genomic_DNA"/>
</dbReference>
<dbReference type="InterPro" id="IPR006976">
    <property type="entry name" value="VanZ-like"/>
</dbReference>
<reference evidence="4 5" key="1">
    <citation type="journal article" date="2021" name="Microbiol. Resour. Announc.">
        <title>Draft Genome Sequence of Coralloluteibacterium stylophorae LMG 29479T.</title>
        <authorList>
            <person name="Karlyshev A.V."/>
            <person name="Kudryashova E.B."/>
            <person name="Ariskina E.V."/>
            <person name="Conroy A.P."/>
            <person name="Abidueva E.Y."/>
        </authorList>
    </citation>
    <scope>NUCLEOTIDE SEQUENCE [LARGE SCALE GENOMIC DNA]</scope>
    <source>
        <strain evidence="4 5">LMG 29479</strain>
    </source>
</reference>
<feature type="transmembrane region" description="Helical" evidence="1">
    <location>
        <begin position="98"/>
        <end position="120"/>
    </location>
</feature>
<feature type="domain" description="VanZ-like" evidence="2">
    <location>
        <begin position="42"/>
        <end position="110"/>
    </location>
</feature>
<feature type="transmembrane region" description="Helical" evidence="1">
    <location>
        <begin position="9"/>
        <end position="30"/>
    </location>
</feature>
<comment type="caution">
    <text evidence="3">The sequence shown here is derived from an EMBL/GenBank/DDBJ whole genome shotgun (WGS) entry which is preliminary data.</text>
</comment>
<evidence type="ECO:0000313" key="5">
    <source>
        <dbReference type="Proteomes" id="UP000675747"/>
    </source>
</evidence>
<keyword evidence="1" id="KW-0472">Membrane</keyword>